<evidence type="ECO:0000256" key="1">
    <source>
        <dbReference type="ARBA" id="ARBA00006385"/>
    </source>
</evidence>
<dbReference type="FunFam" id="1.25.10.10:FF:000661">
    <property type="entry name" value="Cell differentiation family, Rcd1-like containing protein"/>
    <property type="match status" value="1"/>
</dbReference>
<evidence type="ECO:0000313" key="2">
    <source>
        <dbReference type="EMBL" id="CAI2386449.1"/>
    </source>
</evidence>
<dbReference type="InterPro" id="IPR016024">
    <property type="entry name" value="ARM-type_fold"/>
</dbReference>
<keyword evidence="3" id="KW-1185">Reference proteome</keyword>
<dbReference type="Pfam" id="PF04078">
    <property type="entry name" value="Rcd1"/>
    <property type="match status" value="1"/>
</dbReference>
<name>A0AAD2D9S3_EUPCR</name>
<dbReference type="SUPFAM" id="SSF48371">
    <property type="entry name" value="ARM repeat"/>
    <property type="match status" value="1"/>
</dbReference>
<gene>
    <name evidence="2" type="ORF">ECRASSUSDP1_LOCUS28068</name>
</gene>
<comment type="caution">
    <text evidence="2">The sequence shown here is derived from an EMBL/GenBank/DDBJ whole genome shotgun (WGS) entry which is preliminary data.</text>
</comment>
<organism evidence="2 3">
    <name type="scientific">Euplotes crassus</name>
    <dbReference type="NCBI Taxonomy" id="5936"/>
    <lineage>
        <taxon>Eukaryota</taxon>
        <taxon>Sar</taxon>
        <taxon>Alveolata</taxon>
        <taxon>Ciliophora</taxon>
        <taxon>Intramacronucleata</taxon>
        <taxon>Spirotrichea</taxon>
        <taxon>Hypotrichia</taxon>
        <taxon>Euplotida</taxon>
        <taxon>Euplotidae</taxon>
        <taxon>Moneuplotes</taxon>
    </lineage>
</organism>
<reference evidence="2" key="1">
    <citation type="submission" date="2023-07" db="EMBL/GenBank/DDBJ databases">
        <authorList>
            <consortium name="AG Swart"/>
            <person name="Singh M."/>
            <person name="Singh A."/>
            <person name="Seah K."/>
            <person name="Emmerich C."/>
        </authorList>
    </citation>
    <scope>NUCLEOTIDE SEQUENCE</scope>
    <source>
        <strain evidence="2">DP1</strain>
    </source>
</reference>
<proteinExistence type="inferred from homology"/>
<dbReference type="GO" id="GO:0006402">
    <property type="term" value="P:mRNA catabolic process"/>
    <property type="evidence" value="ECO:0007669"/>
    <property type="project" value="InterPro"/>
</dbReference>
<dbReference type="Gene3D" id="1.25.10.10">
    <property type="entry name" value="Leucine-rich Repeat Variant"/>
    <property type="match status" value="1"/>
</dbReference>
<dbReference type="Proteomes" id="UP001295684">
    <property type="component" value="Unassembled WGS sequence"/>
</dbReference>
<evidence type="ECO:0008006" key="4">
    <source>
        <dbReference type="Google" id="ProtNLM"/>
    </source>
</evidence>
<comment type="similarity">
    <text evidence="1">Belongs to the CNOT9 family.</text>
</comment>
<dbReference type="EMBL" id="CAMPGE010028960">
    <property type="protein sequence ID" value="CAI2386449.1"/>
    <property type="molecule type" value="Genomic_DNA"/>
</dbReference>
<dbReference type="GO" id="GO:0030014">
    <property type="term" value="C:CCR4-NOT complex"/>
    <property type="evidence" value="ECO:0007669"/>
    <property type="project" value="InterPro"/>
</dbReference>
<dbReference type="InterPro" id="IPR007216">
    <property type="entry name" value="CNOT9"/>
</dbReference>
<evidence type="ECO:0000313" key="3">
    <source>
        <dbReference type="Proteomes" id="UP001295684"/>
    </source>
</evidence>
<sequence length="542" mass="61317">MEGDPMQHDESMSDNITAAHDVYSASDGFSTASESINSERIADFASQPMDGQREIDLNDDAKQIIKCVHDLKFKERREHALVELSKKRDCLQNLAPVIWHSVGTISALLQEIISIYPYLDPSKMTSTLSNRTCNVLALLQCVAAHPDTRSAFIKANIPLFLYPFLNTISKGKAYEYLRLTSLGVIGALVKVDNPEFIHFLLHTEIIPLSLRIMERGTELSQTVATFIIQKILTDSTGLNYICQTKQRFFTVITVLNTMVNNQKQTPSQRLLKHIARCYQKLLDNNKAKDHLAENYPTILTDETLENSFDENTKIIIDKLRSIVQTHREMMESRKNQQDPRYHMMNKHPGQNMMGVDMEQPGMTHGNMHHPHSGRTSADIGQPMFPRPNSTSYQPHGGQMYGRGQRPFVPGQGSQPMMRPGSTNTSSMHMNHNMVPHMMNAQSPPMHHASSQPVMMPYMHQMPVSPTPMSGYPSDPNGDQMMRMNSNQSPYYPQMAHASQPGYHPSGMMSPGMMQPPQNNMYYPSMGTQYRPVPRKGVPQRED</sequence>
<dbReference type="InterPro" id="IPR011989">
    <property type="entry name" value="ARM-like"/>
</dbReference>
<dbReference type="PANTHER" id="PTHR12262">
    <property type="entry name" value="CCR4-NOT TRANSCRIPTION COMPLEX SUBUNIT 9"/>
    <property type="match status" value="1"/>
</dbReference>
<accession>A0AAD2D9S3</accession>
<protein>
    <recommendedName>
        <fullName evidence="4">Cell differentiation protein rcd1</fullName>
    </recommendedName>
</protein>
<dbReference type="AlphaFoldDB" id="A0AAD2D9S3"/>